<dbReference type="GO" id="GO:0051287">
    <property type="term" value="F:NAD binding"/>
    <property type="evidence" value="ECO:0007669"/>
    <property type="project" value="InterPro"/>
</dbReference>
<dbReference type="PANTHER" id="PTHR43060">
    <property type="entry name" value="3-HYDROXYISOBUTYRATE DEHYDROGENASE-LIKE 1, MITOCHONDRIAL-RELATED"/>
    <property type="match status" value="1"/>
</dbReference>
<name>A0A645IB65_9ZZZZ</name>
<dbReference type="Pfam" id="PF14833">
    <property type="entry name" value="NAD_binding_11"/>
    <property type="match status" value="1"/>
</dbReference>
<proteinExistence type="predicted"/>
<gene>
    <name evidence="2" type="primary">garR_17</name>
    <name evidence="2" type="ORF">SDC9_192228</name>
</gene>
<feature type="domain" description="3-hydroxyisobutyrate dehydrogenase-like NAD-binding" evidence="1">
    <location>
        <begin position="1"/>
        <end position="95"/>
    </location>
</feature>
<dbReference type="InterPro" id="IPR029154">
    <property type="entry name" value="HIBADH-like_NADP-bd"/>
</dbReference>
<dbReference type="Gene3D" id="1.10.1040.10">
    <property type="entry name" value="N-(1-d-carboxylethyl)-l-norvaline Dehydrogenase, domain 2"/>
    <property type="match status" value="1"/>
</dbReference>
<sequence length="106" mass="11451">MGKKAGVEPEAVYNAIHNGYAGSKVLDGKLTAAMDRNFKAGFRLDLHIKDMVNAVETGYAVGAPMPLGSAVLDMMKYLSANGLGGEDNAAMMKYYEKLAGFEFHRM</sequence>
<dbReference type="SUPFAM" id="SSF48179">
    <property type="entry name" value="6-phosphogluconate dehydrogenase C-terminal domain-like"/>
    <property type="match status" value="1"/>
</dbReference>
<organism evidence="2">
    <name type="scientific">bioreactor metagenome</name>
    <dbReference type="NCBI Taxonomy" id="1076179"/>
    <lineage>
        <taxon>unclassified sequences</taxon>
        <taxon>metagenomes</taxon>
        <taxon>ecological metagenomes</taxon>
    </lineage>
</organism>
<keyword evidence="2" id="KW-0560">Oxidoreductase</keyword>
<dbReference type="GO" id="GO:0008679">
    <property type="term" value="F:2-hydroxy-3-oxopropionate reductase activity"/>
    <property type="evidence" value="ECO:0007669"/>
    <property type="project" value="UniProtKB-EC"/>
</dbReference>
<dbReference type="InterPro" id="IPR008927">
    <property type="entry name" value="6-PGluconate_DH-like_C_sf"/>
</dbReference>
<dbReference type="PANTHER" id="PTHR43060:SF3">
    <property type="entry name" value="2-HYDROXY-3-OXOPROPIONATE REDUCTASE"/>
    <property type="match status" value="1"/>
</dbReference>
<protein>
    <submittedName>
        <fullName evidence="2">2-hydroxy-3-oxopropionate reductase</fullName>
        <ecNumber evidence="2">1.1.1.60</ecNumber>
    </submittedName>
</protein>
<dbReference type="InterPro" id="IPR013328">
    <property type="entry name" value="6PGD_dom2"/>
</dbReference>
<accession>A0A645IB65</accession>
<dbReference type="AlphaFoldDB" id="A0A645IB65"/>
<comment type="caution">
    <text evidence="2">The sequence shown here is derived from an EMBL/GenBank/DDBJ whole genome shotgun (WGS) entry which is preliminary data.</text>
</comment>
<evidence type="ECO:0000259" key="1">
    <source>
        <dbReference type="Pfam" id="PF14833"/>
    </source>
</evidence>
<evidence type="ECO:0000313" key="2">
    <source>
        <dbReference type="EMBL" id="MPN44663.1"/>
    </source>
</evidence>
<dbReference type="EMBL" id="VSSQ01103961">
    <property type="protein sequence ID" value="MPN44663.1"/>
    <property type="molecule type" value="Genomic_DNA"/>
</dbReference>
<dbReference type="EC" id="1.1.1.60" evidence="2"/>
<reference evidence="2" key="1">
    <citation type="submission" date="2019-08" db="EMBL/GenBank/DDBJ databases">
        <authorList>
            <person name="Kucharzyk K."/>
            <person name="Murdoch R.W."/>
            <person name="Higgins S."/>
            <person name="Loffler F."/>
        </authorList>
    </citation>
    <scope>NUCLEOTIDE SEQUENCE</scope>
</reference>